<keyword evidence="9" id="KW-0812">Transmembrane</keyword>
<dbReference type="VEuPathDB" id="VectorBase:ACHR006389"/>
<evidence type="ECO:0000256" key="2">
    <source>
        <dbReference type="ARBA" id="ARBA00022729"/>
    </source>
</evidence>
<feature type="region of interest" description="Disordered" evidence="8">
    <location>
        <begin position="623"/>
        <end position="657"/>
    </location>
</feature>
<comment type="function">
    <text evidence="7">Putative phospholipase.</text>
</comment>
<organism evidence="10 11">
    <name type="scientific">Anopheles christyi</name>
    <dbReference type="NCBI Taxonomy" id="43041"/>
    <lineage>
        <taxon>Eukaryota</taxon>
        <taxon>Metazoa</taxon>
        <taxon>Ecdysozoa</taxon>
        <taxon>Arthropoda</taxon>
        <taxon>Hexapoda</taxon>
        <taxon>Insecta</taxon>
        <taxon>Pterygota</taxon>
        <taxon>Neoptera</taxon>
        <taxon>Endopterygota</taxon>
        <taxon>Diptera</taxon>
        <taxon>Nematocera</taxon>
        <taxon>Culicoidea</taxon>
        <taxon>Culicidae</taxon>
        <taxon>Anophelinae</taxon>
        <taxon>Anopheles</taxon>
    </lineage>
</organism>
<feature type="compositionally biased region" description="Low complexity" evidence="8">
    <location>
        <begin position="644"/>
        <end position="657"/>
    </location>
</feature>
<dbReference type="Proteomes" id="UP000075881">
    <property type="component" value="Unassembled WGS sequence"/>
</dbReference>
<accession>A0A182K6K4</accession>
<dbReference type="EnsemblMetazoa" id="ACHR006389-RA">
    <property type="protein sequence ID" value="ACHR006389-PA"/>
    <property type="gene ID" value="ACHR006389"/>
</dbReference>
<dbReference type="Gene3D" id="3.60.60.30">
    <property type="match status" value="1"/>
</dbReference>
<evidence type="ECO:0000256" key="4">
    <source>
        <dbReference type="ARBA" id="ARBA00022963"/>
    </source>
</evidence>
<keyword evidence="9" id="KW-0472">Membrane</keyword>
<evidence type="ECO:0000256" key="5">
    <source>
        <dbReference type="ARBA" id="ARBA00023098"/>
    </source>
</evidence>
<dbReference type="PANTHER" id="PTHR12370">
    <property type="entry name" value="PHOSPHOLIPASE B-RELATED"/>
    <property type="match status" value="1"/>
</dbReference>
<keyword evidence="4 7" id="KW-0442">Lipid degradation</keyword>
<protein>
    <recommendedName>
        <fullName evidence="7">Phospholipase B-like</fullName>
        <ecNumber evidence="7">3.1.1.-</ecNumber>
    </recommendedName>
</protein>
<reference evidence="11" key="1">
    <citation type="submission" date="2013-03" db="EMBL/GenBank/DDBJ databases">
        <title>The Genome Sequence of Anopheles christyi ACHKN1017.</title>
        <authorList>
            <consortium name="The Broad Institute Genomics Platform"/>
            <person name="Neafsey D.E."/>
            <person name="Besansky N."/>
            <person name="Walker B."/>
            <person name="Young S.K."/>
            <person name="Zeng Q."/>
            <person name="Gargeya S."/>
            <person name="Fitzgerald M."/>
            <person name="Haas B."/>
            <person name="Abouelleil A."/>
            <person name="Allen A.W."/>
            <person name="Alvarado L."/>
            <person name="Arachchi H.M."/>
            <person name="Berlin A.M."/>
            <person name="Chapman S.B."/>
            <person name="Gainer-Dewar J."/>
            <person name="Goldberg J."/>
            <person name="Griggs A."/>
            <person name="Gujja S."/>
            <person name="Hansen M."/>
            <person name="Howarth C."/>
            <person name="Imamovic A."/>
            <person name="Ireland A."/>
            <person name="Larimer J."/>
            <person name="McCowan C."/>
            <person name="Murphy C."/>
            <person name="Pearson M."/>
            <person name="Poon T.W."/>
            <person name="Priest M."/>
            <person name="Roberts A."/>
            <person name="Saif S."/>
            <person name="Shea T."/>
            <person name="Sisk P."/>
            <person name="Sykes S."/>
            <person name="Wortman J."/>
            <person name="Nusbaum C."/>
            <person name="Birren B."/>
        </authorList>
    </citation>
    <scope>NUCLEOTIDE SEQUENCE [LARGE SCALE GENOMIC DNA]</scope>
    <source>
        <strain evidence="11">ACHKN1017</strain>
    </source>
</reference>
<evidence type="ECO:0000256" key="8">
    <source>
        <dbReference type="SAM" id="MobiDB-lite"/>
    </source>
</evidence>
<dbReference type="STRING" id="43041.A0A182K6K4"/>
<keyword evidence="9" id="KW-1133">Transmembrane helix</keyword>
<dbReference type="PANTHER" id="PTHR12370:SF3">
    <property type="entry name" value="PHOSPHOLIPASE B-LIKE 2-RELATED"/>
    <property type="match status" value="1"/>
</dbReference>
<keyword evidence="2" id="KW-0732">Signal</keyword>
<dbReference type="GO" id="GO:0004620">
    <property type="term" value="F:phospholipase activity"/>
    <property type="evidence" value="ECO:0007669"/>
    <property type="project" value="InterPro"/>
</dbReference>
<evidence type="ECO:0000256" key="1">
    <source>
        <dbReference type="ARBA" id="ARBA00007835"/>
    </source>
</evidence>
<evidence type="ECO:0000256" key="7">
    <source>
        <dbReference type="RuleBase" id="RU364138"/>
    </source>
</evidence>
<dbReference type="GO" id="GO:0005576">
    <property type="term" value="C:extracellular region"/>
    <property type="evidence" value="ECO:0007669"/>
    <property type="project" value="TreeGrafter"/>
</dbReference>
<sequence length="695" mass="78322">MLKVVGASWHKTRIGSYILIGALMLAVAALFLADMERPSYNGTYCATTYWARNSGYRLEFWGQRNDLDQVPKGAVRACFRDSILTNGWSQLELESQSSYTDTVQAYAAGIMEGALTWHNIYMHWSNTIDAVCSKDEESEEFCDWLRGLITTNVDTVKKMADMKGKHDYYWYQIALFYDQLDGLEIGFRKGVKRSRMDYEIPKQDFLLMNAAVDIRDLKIYYTNFLMENSGLKPEPAKGIMLLKLLKQPNGLSKVLLGHTSDGSYSSMLRMVKKYTLRYHFSSEIARIAAPKKGVEEDDSSVVPGTNIVFTGYPGVLASLDDFYVISGRRQHRLVAAGVKMENEHVNLWRKIDLVRSVSLGPRVMAANRLGHSGRSWARYFARNPSTGVKQWLVIDMSRFVGNNDTEVDLFSTSPASDVVDQSVEENEIATTLAQDAVADDEHQRIVTKRMEDYVDDDFKEHLSVTRQVRMVTIPKSPEPVPSEEIPAPLDHAFGSGMFWVVDQLPGRLHAEDITDKIVSDGYWLTNGVPYFKEALDIGQANTNATVASSSTMEKILQNITDLDTLARFIRQSAYRGDLDQDEPAAFGNIDLKMYTEASDGTVHFRAYSGPLYDPVRSNTGQAAKRSIIKSEQLQQSSSSDHKTAQSTESGSTTTTSATIASHPFDWSRILPFEVRHQGHPDVWDFEHITPEWAWI</sequence>
<dbReference type="AlphaFoldDB" id="A0A182K6K4"/>
<dbReference type="Pfam" id="PF04916">
    <property type="entry name" value="Phospholip_B"/>
    <property type="match status" value="1"/>
</dbReference>
<dbReference type="GO" id="GO:0009395">
    <property type="term" value="P:phospholipid catabolic process"/>
    <property type="evidence" value="ECO:0007669"/>
    <property type="project" value="TreeGrafter"/>
</dbReference>
<dbReference type="InterPro" id="IPR007000">
    <property type="entry name" value="PLipase_B-like"/>
</dbReference>
<name>A0A182K6K4_9DIPT</name>
<proteinExistence type="inferred from homology"/>
<keyword evidence="11" id="KW-1185">Reference proteome</keyword>
<keyword evidence="6" id="KW-0325">Glycoprotein</keyword>
<reference evidence="10" key="2">
    <citation type="submission" date="2020-05" db="UniProtKB">
        <authorList>
            <consortium name="EnsemblMetazoa"/>
        </authorList>
    </citation>
    <scope>IDENTIFICATION</scope>
    <source>
        <strain evidence="10">ACHKN1017</strain>
    </source>
</reference>
<evidence type="ECO:0000256" key="3">
    <source>
        <dbReference type="ARBA" id="ARBA00022801"/>
    </source>
</evidence>
<feature type="compositionally biased region" description="Polar residues" evidence="8">
    <location>
        <begin position="629"/>
        <end position="638"/>
    </location>
</feature>
<evidence type="ECO:0000256" key="9">
    <source>
        <dbReference type="SAM" id="Phobius"/>
    </source>
</evidence>
<evidence type="ECO:0000256" key="6">
    <source>
        <dbReference type="ARBA" id="ARBA00023180"/>
    </source>
</evidence>
<dbReference type="EC" id="3.1.1.-" evidence="7"/>
<keyword evidence="5 7" id="KW-0443">Lipid metabolism</keyword>
<evidence type="ECO:0000313" key="10">
    <source>
        <dbReference type="EnsemblMetazoa" id="ACHR006389-PA"/>
    </source>
</evidence>
<comment type="similarity">
    <text evidence="1 7">Belongs to the phospholipase B-like family.</text>
</comment>
<evidence type="ECO:0000313" key="11">
    <source>
        <dbReference type="Proteomes" id="UP000075881"/>
    </source>
</evidence>
<feature type="transmembrane region" description="Helical" evidence="9">
    <location>
        <begin position="14"/>
        <end position="33"/>
    </location>
</feature>
<keyword evidence="3 7" id="KW-0378">Hydrolase</keyword>